<feature type="region of interest" description="Disordered" evidence="1">
    <location>
        <begin position="53"/>
        <end position="72"/>
    </location>
</feature>
<proteinExistence type="predicted"/>
<protein>
    <submittedName>
        <fullName evidence="2">Uncharacterized protein</fullName>
    </submittedName>
</protein>
<evidence type="ECO:0000313" key="3">
    <source>
        <dbReference type="Proteomes" id="UP001066276"/>
    </source>
</evidence>
<dbReference type="AlphaFoldDB" id="A0AAV7UA05"/>
<feature type="region of interest" description="Disordered" evidence="1">
    <location>
        <begin position="1"/>
        <end position="38"/>
    </location>
</feature>
<accession>A0AAV7UA05</accession>
<gene>
    <name evidence="2" type="ORF">NDU88_002527</name>
</gene>
<evidence type="ECO:0000313" key="2">
    <source>
        <dbReference type="EMBL" id="KAJ1185740.1"/>
    </source>
</evidence>
<feature type="compositionally biased region" description="Basic and acidic residues" evidence="1">
    <location>
        <begin position="1"/>
        <end position="18"/>
    </location>
</feature>
<reference evidence="2" key="1">
    <citation type="journal article" date="2022" name="bioRxiv">
        <title>Sequencing and chromosome-scale assembly of the giantPleurodeles waltlgenome.</title>
        <authorList>
            <person name="Brown T."/>
            <person name="Elewa A."/>
            <person name="Iarovenko S."/>
            <person name="Subramanian E."/>
            <person name="Araus A.J."/>
            <person name="Petzold A."/>
            <person name="Susuki M."/>
            <person name="Suzuki K.-i.T."/>
            <person name="Hayashi T."/>
            <person name="Toyoda A."/>
            <person name="Oliveira C."/>
            <person name="Osipova E."/>
            <person name="Leigh N.D."/>
            <person name="Simon A."/>
            <person name="Yun M.H."/>
        </authorList>
    </citation>
    <scope>NUCLEOTIDE SEQUENCE</scope>
    <source>
        <strain evidence="2">20211129_DDA</strain>
        <tissue evidence="2">Liver</tissue>
    </source>
</reference>
<evidence type="ECO:0000256" key="1">
    <source>
        <dbReference type="SAM" id="MobiDB-lite"/>
    </source>
</evidence>
<sequence>MQRDFGWHMPKRGRDTRDTQGAGEGNLEVEFGGGAPATNGVRCMETRYKAVPVGASRNSGNGDAIGLAVDSG</sequence>
<dbReference type="Proteomes" id="UP001066276">
    <property type="component" value="Chromosome 3_1"/>
</dbReference>
<dbReference type="EMBL" id="JANPWB010000005">
    <property type="protein sequence ID" value="KAJ1185740.1"/>
    <property type="molecule type" value="Genomic_DNA"/>
</dbReference>
<organism evidence="2 3">
    <name type="scientific">Pleurodeles waltl</name>
    <name type="common">Iberian ribbed newt</name>
    <dbReference type="NCBI Taxonomy" id="8319"/>
    <lineage>
        <taxon>Eukaryota</taxon>
        <taxon>Metazoa</taxon>
        <taxon>Chordata</taxon>
        <taxon>Craniata</taxon>
        <taxon>Vertebrata</taxon>
        <taxon>Euteleostomi</taxon>
        <taxon>Amphibia</taxon>
        <taxon>Batrachia</taxon>
        <taxon>Caudata</taxon>
        <taxon>Salamandroidea</taxon>
        <taxon>Salamandridae</taxon>
        <taxon>Pleurodelinae</taxon>
        <taxon>Pleurodeles</taxon>
    </lineage>
</organism>
<name>A0AAV7UA05_PLEWA</name>
<comment type="caution">
    <text evidence="2">The sequence shown here is derived from an EMBL/GenBank/DDBJ whole genome shotgun (WGS) entry which is preliminary data.</text>
</comment>
<keyword evidence="3" id="KW-1185">Reference proteome</keyword>